<feature type="compositionally biased region" description="Polar residues" evidence="1">
    <location>
        <begin position="174"/>
        <end position="202"/>
    </location>
</feature>
<name>A0A804MYQ7_MAIZE</name>
<dbReference type="EMBL" id="NCVQ01000004">
    <property type="protein sequence ID" value="PWZ32515.1"/>
    <property type="molecule type" value="Genomic_DNA"/>
</dbReference>
<dbReference type="PANTHER" id="PTHR46934:SF9">
    <property type="entry name" value="MYB_SANT-LIKE DOMAIN-CONTAINING PROTEIN"/>
    <property type="match status" value="1"/>
</dbReference>
<protein>
    <recommendedName>
        <fullName evidence="2">Myb/SANT-like domain-containing protein</fullName>
    </recommendedName>
</protein>
<dbReference type="Pfam" id="PF12776">
    <property type="entry name" value="Myb_DNA-bind_3"/>
    <property type="match status" value="1"/>
</dbReference>
<gene>
    <name evidence="3" type="ORF">Zm00014a_029896</name>
</gene>
<evidence type="ECO:0000259" key="2">
    <source>
        <dbReference type="Pfam" id="PF12776"/>
    </source>
</evidence>
<dbReference type="KEGG" id="zma:100273925"/>
<dbReference type="InterPro" id="IPR024752">
    <property type="entry name" value="Myb/SANT-like_dom"/>
</dbReference>
<dbReference type="AlphaFoldDB" id="A0A804MYQ7"/>
<feature type="region of interest" description="Disordered" evidence="1">
    <location>
        <begin position="167"/>
        <end position="210"/>
    </location>
</feature>
<feature type="domain" description="Myb/SANT-like" evidence="2">
    <location>
        <begin position="5"/>
        <end position="99"/>
    </location>
</feature>
<dbReference type="EMBL" id="NCVQ01000004">
    <property type="protein sequence ID" value="PWZ32514.1"/>
    <property type="molecule type" value="Genomic_DNA"/>
</dbReference>
<organism evidence="3">
    <name type="scientific">Zea mays</name>
    <name type="common">Maize</name>
    <dbReference type="NCBI Taxonomy" id="4577"/>
    <lineage>
        <taxon>Eukaryota</taxon>
        <taxon>Viridiplantae</taxon>
        <taxon>Streptophyta</taxon>
        <taxon>Embryophyta</taxon>
        <taxon>Tracheophyta</taxon>
        <taxon>Spermatophyta</taxon>
        <taxon>Magnoliopsida</taxon>
        <taxon>Liliopsida</taxon>
        <taxon>Poales</taxon>
        <taxon>Poaceae</taxon>
        <taxon>PACMAD clade</taxon>
        <taxon>Panicoideae</taxon>
        <taxon>Andropogonodae</taxon>
        <taxon>Andropogoneae</taxon>
        <taxon>Tripsacinae</taxon>
        <taxon>Zea</taxon>
    </lineage>
</organism>
<reference evidence="3 4" key="1">
    <citation type="journal article" date="2018" name="Nat. Genet.">
        <title>Extensive intraspecific gene order and gene structural variations between Mo17 and other maize genomes.</title>
        <authorList>
            <person name="Sun S."/>
            <person name="Zhou Y."/>
            <person name="Chen J."/>
            <person name="Shi J."/>
            <person name="Zhao H."/>
            <person name="Zhao H."/>
            <person name="Song W."/>
            <person name="Zhang M."/>
            <person name="Cui Y."/>
            <person name="Dong X."/>
            <person name="Liu H."/>
            <person name="Ma X."/>
            <person name="Jiao Y."/>
            <person name="Wang B."/>
            <person name="Wei X."/>
            <person name="Stein J.C."/>
            <person name="Glaubitz J.C."/>
            <person name="Lu F."/>
            <person name="Yu G."/>
            <person name="Liang C."/>
            <person name="Fengler K."/>
            <person name="Li B."/>
            <person name="Rafalski A."/>
            <person name="Schnable P.S."/>
            <person name="Ware D.H."/>
            <person name="Buckler E.S."/>
            <person name="Lai J."/>
        </authorList>
    </citation>
    <scope>NUCLEOTIDE SEQUENCE [LARGE SCALE GENOMIC DNA]</scope>
    <source>
        <strain evidence="4">cv. Missouri 17</strain>
        <tissue evidence="3">Seedling</tissue>
    </source>
</reference>
<sequence length="318" mass="36311">MARASWNMNYEKSLVDILHEHNNPRFRGQNGWIPEGWRSITQMFNEKFPLAQFSKAQIQEKEKELKANYKLIKEARKQSGAGWNDSLGMINALPPIWDRIIKNHPKMKKFQSKPFPLYNQLELLYQGSCATGDLNFTSTQQLAPVQQVSNPQDDAVNEAVSSFRNDDLELDSGLNPSSSNVQRHAVSSTHADLGTNDRTPASSDCREDSHGRKCKQNQIAGVLEDFLQFKKEQSNKFISEVNQPSNERSKEEYSIGKCVAILESMEDLSEEEMAKALGVFKCEENREIFMTTKRARVRLLWLRDEINKQVLSPRVSGV</sequence>
<dbReference type="Proteomes" id="UP000251960">
    <property type="component" value="Chromosome 3"/>
</dbReference>
<evidence type="ECO:0000313" key="4">
    <source>
        <dbReference type="Proteomes" id="UP000251960"/>
    </source>
</evidence>
<comment type="caution">
    <text evidence="3">The sequence shown here is derived from an EMBL/GenBank/DDBJ whole genome shotgun (WGS) entry which is preliminary data.</text>
</comment>
<proteinExistence type="predicted"/>
<accession>A0A804MYQ7</accession>
<evidence type="ECO:0000313" key="3">
    <source>
        <dbReference type="EMBL" id="PWZ32515.1"/>
    </source>
</evidence>
<dbReference type="PANTHER" id="PTHR46934">
    <property type="entry name" value="MYB_DNA-BIND_3 DOMAIN-CONTAINING PROTEIN-RELATED"/>
    <property type="match status" value="1"/>
</dbReference>
<evidence type="ECO:0000256" key="1">
    <source>
        <dbReference type="SAM" id="MobiDB-lite"/>
    </source>
</evidence>
<dbReference type="EMBL" id="NCVQ01000004">
    <property type="protein sequence ID" value="PWZ32512.1"/>
    <property type="molecule type" value="Genomic_DNA"/>
</dbReference>
<dbReference type="EMBL" id="NCVQ01000004">
    <property type="protein sequence ID" value="PWZ32513.1"/>
    <property type="molecule type" value="Genomic_DNA"/>
</dbReference>